<dbReference type="Proteomes" id="UP000706124">
    <property type="component" value="Unassembled WGS sequence"/>
</dbReference>
<dbReference type="OrthoDB" id="411394at2759"/>
<dbReference type="EMBL" id="SRPO01000012">
    <property type="protein sequence ID" value="KAG5948860.1"/>
    <property type="molecule type" value="Genomic_DNA"/>
</dbReference>
<evidence type="ECO:0000313" key="3">
    <source>
        <dbReference type="Proteomes" id="UP000706124"/>
    </source>
</evidence>
<evidence type="ECO:0000256" key="1">
    <source>
        <dbReference type="SAM" id="MobiDB-lite"/>
    </source>
</evidence>
<keyword evidence="3" id="KW-1185">Reference proteome</keyword>
<feature type="compositionally biased region" description="Low complexity" evidence="1">
    <location>
        <begin position="74"/>
        <end position="83"/>
    </location>
</feature>
<protein>
    <submittedName>
        <fullName evidence="2">Uncharacterized protein</fullName>
    </submittedName>
</protein>
<proteinExistence type="predicted"/>
<comment type="caution">
    <text evidence="2">The sequence shown here is derived from an EMBL/GenBank/DDBJ whole genome shotgun (WGS) entry which is preliminary data.</text>
</comment>
<organism evidence="2 3">
    <name type="scientific">Claviceps pazoutovae</name>
    <dbReference type="NCBI Taxonomy" id="1649127"/>
    <lineage>
        <taxon>Eukaryota</taxon>
        <taxon>Fungi</taxon>
        <taxon>Dikarya</taxon>
        <taxon>Ascomycota</taxon>
        <taxon>Pezizomycotina</taxon>
        <taxon>Sordariomycetes</taxon>
        <taxon>Hypocreomycetidae</taxon>
        <taxon>Hypocreales</taxon>
        <taxon>Clavicipitaceae</taxon>
        <taxon>Claviceps</taxon>
    </lineage>
</organism>
<dbReference type="InterPro" id="IPR052396">
    <property type="entry name" value="Meiotic_Drive_Suppr_Kinase"/>
</dbReference>
<feature type="compositionally biased region" description="Basic and acidic residues" evidence="1">
    <location>
        <begin position="22"/>
        <end position="42"/>
    </location>
</feature>
<evidence type="ECO:0000313" key="2">
    <source>
        <dbReference type="EMBL" id="KAG5948860.1"/>
    </source>
</evidence>
<sequence length="483" mass="55055">MNQQNGGNALGEHLLELFLQGQERDRKLQQERDQQQQDREIDQQALQCPHQIGQQVKEKDQDALQQTQERDKQTSQQTSQQQQCREINQETSQYLHLILQQAPDKPQQASQQTQTPTLNTRFNECQDLQKPPQIVDMPPACPPTDRRRDASSSAMPEPEPEPEPHPEANNPQTQSQPTEQNTEQKPPAEPQDQEYCTQKCLLGLIRRGFIDPKCPNAPLHTQDEDEDEAPPTQHANIPKFHPVNHAEWLSLLQDQLTRSAPANEGIIFQGIAGASGAFFKIVLLRYGYTVVGKGTIAEYGAYMRREARVYERLRGIQGEYVPILLGEIDLQSLGRGGGICFEMDREIWLDRKKMNVVRHLMLLSWAGAHLKRYWMDWFEIPWVERGVQALQAVHREGVLHEDVRWGNVLFSPETRKIMLIDFERSFVFDEPGISSGRDARGGGEALGKNAEGEEFSVRGAGDADAELDKIRSVMLEAYEQQEQ</sequence>
<dbReference type="PANTHER" id="PTHR37171:SF1">
    <property type="entry name" value="SERINE_THREONINE-PROTEIN KINASE YRZF-RELATED"/>
    <property type="match status" value="1"/>
</dbReference>
<accession>A0A9P7MJY8</accession>
<feature type="compositionally biased region" description="Polar residues" evidence="1">
    <location>
        <begin position="169"/>
        <end position="184"/>
    </location>
</feature>
<feature type="region of interest" description="Disordered" evidence="1">
    <location>
        <begin position="128"/>
        <end position="193"/>
    </location>
</feature>
<feature type="region of interest" description="Disordered" evidence="1">
    <location>
        <begin position="21"/>
        <end position="85"/>
    </location>
</feature>
<dbReference type="Gene3D" id="1.10.510.10">
    <property type="entry name" value="Transferase(Phosphotransferase) domain 1"/>
    <property type="match status" value="1"/>
</dbReference>
<name>A0A9P7MJY8_9HYPO</name>
<dbReference type="SUPFAM" id="SSF56112">
    <property type="entry name" value="Protein kinase-like (PK-like)"/>
    <property type="match status" value="1"/>
</dbReference>
<reference evidence="2 3" key="1">
    <citation type="journal article" date="2020" name="bioRxiv">
        <title>Whole genome comparisons of ergot fungi reveals the divergence and evolution of species within the genus Claviceps are the result of varying mechanisms driving genome evolution and host range expansion.</title>
        <authorList>
            <person name="Wyka S.A."/>
            <person name="Mondo S.J."/>
            <person name="Liu M."/>
            <person name="Dettman J."/>
            <person name="Nalam V."/>
            <person name="Broders K.D."/>
        </authorList>
    </citation>
    <scope>NUCLEOTIDE SEQUENCE [LARGE SCALE GENOMIC DNA]</scope>
    <source>
        <strain evidence="2 3">CCC 1485</strain>
    </source>
</reference>
<gene>
    <name evidence="2" type="ORF">E4U60_000642</name>
</gene>
<dbReference type="InterPro" id="IPR011009">
    <property type="entry name" value="Kinase-like_dom_sf"/>
</dbReference>
<dbReference type="AlphaFoldDB" id="A0A9P7MJY8"/>
<dbReference type="PANTHER" id="PTHR37171">
    <property type="entry name" value="SERINE/THREONINE-PROTEIN KINASE YRZF-RELATED"/>
    <property type="match status" value="1"/>
</dbReference>
<feature type="compositionally biased region" description="Basic and acidic residues" evidence="1">
    <location>
        <begin position="56"/>
        <end position="73"/>
    </location>
</feature>